<dbReference type="SUPFAM" id="SSF46785">
    <property type="entry name" value="Winged helix' DNA-binding domain"/>
    <property type="match status" value="1"/>
</dbReference>
<dbReference type="Proteomes" id="UP000027946">
    <property type="component" value="Unassembled WGS sequence"/>
</dbReference>
<dbReference type="Pfam" id="PF01475">
    <property type="entry name" value="FUR"/>
    <property type="match status" value="1"/>
</dbReference>
<keyword evidence="5" id="KW-0238">DNA-binding</keyword>
<keyword evidence="2" id="KW-0678">Repressor</keyword>
<dbReference type="eggNOG" id="COG0735">
    <property type="taxonomic scope" value="Bacteria"/>
</dbReference>
<feature type="binding site" evidence="7">
    <location>
        <position position="103"/>
    </location>
    <ligand>
        <name>Zn(2+)</name>
        <dbReference type="ChEBI" id="CHEBI:29105"/>
    </ligand>
</feature>
<name>A0A069RGH1_PEPLI</name>
<keyword evidence="7" id="KW-0479">Metal-binding</keyword>
<keyword evidence="6" id="KW-0804">Transcription</keyword>
<feature type="binding site" evidence="7">
    <location>
        <position position="144"/>
    </location>
    <ligand>
        <name>Zn(2+)</name>
        <dbReference type="ChEBI" id="CHEBI:29105"/>
    </ligand>
</feature>
<dbReference type="GO" id="GO:0045892">
    <property type="term" value="P:negative regulation of DNA-templated transcription"/>
    <property type="evidence" value="ECO:0007669"/>
    <property type="project" value="TreeGrafter"/>
</dbReference>
<evidence type="ECO:0000313" key="9">
    <source>
        <dbReference type="Proteomes" id="UP000027946"/>
    </source>
</evidence>
<keyword evidence="4" id="KW-0805">Transcription regulation</keyword>
<dbReference type="OrthoDB" id="8659436at2"/>
<evidence type="ECO:0000256" key="1">
    <source>
        <dbReference type="ARBA" id="ARBA00007957"/>
    </source>
</evidence>
<keyword evidence="9" id="KW-1185">Reference proteome</keyword>
<evidence type="ECO:0000256" key="4">
    <source>
        <dbReference type="ARBA" id="ARBA00023015"/>
    </source>
</evidence>
<reference evidence="8 9" key="1">
    <citation type="submission" date="2014-03" db="EMBL/GenBank/DDBJ databases">
        <title>Genome sequence of Clostridium litorale W6, DSM 5388.</title>
        <authorList>
            <person name="Poehlein A."/>
            <person name="Jagirdar A."/>
            <person name="Khonsari B."/>
            <person name="Chibani C.M."/>
            <person name="Gutierrez Gutierrez D.A."/>
            <person name="Davydova E."/>
            <person name="Alghaithi H.S."/>
            <person name="Nair K.P."/>
            <person name="Dhamotharan K."/>
            <person name="Chandran L."/>
            <person name="G W."/>
            <person name="Daniel R."/>
        </authorList>
    </citation>
    <scope>NUCLEOTIDE SEQUENCE [LARGE SCALE GENOMIC DNA]</scope>
    <source>
        <strain evidence="8 9">W6</strain>
    </source>
</reference>
<comment type="cofactor">
    <cofactor evidence="7">
        <name>Zn(2+)</name>
        <dbReference type="ChEBI" id="CHEBI:29105"/>
    </cofactor>
    <text evidence="7">Binds 1 zinc ion per subunit.</text>
</comment>
<dbReference type="GO" id="GO:0008270">
    <property type="term" value="F:zinc ion binding"/>
    <property type="evidence" value="ECO:0007669"/>
    <property type="project" value="TreeGrafter"/>
</dbReference>
<gene>
    <name evidence="8" type="ORF">CLIT_5c01210</name>
</gene>
<dbReference type="GO" id="GO:1900376">
    <property type="term" value="P:regulation of secondary metabolite biosynthetic process"/>
    <property type="evidence" value="ECO:0007669"/>
    <property type="project" value="TreeGrafter"/>
</dbReference>
<dbReference type="PANTHER" id="PTHR33202:SF7">
    <property type="entry name" value="FERRIC UPTAKE REGULATION PROTEIN"/>
    <property type="match status" value="1"/>
</dbReference>
<evidence type="ECO:0000256" key="2">
    <source>
        <dbReference type="ARBA" id="ARBA00022491"/>
    </source>
</evidence>
<accession>A0A069RGH1</accession>
<proteinExistence type="inferred from homology"/>
<dbReference type="PANTHER" id="PTHR33202">
    <property type="entry name" value="ZINC UPTAKE REGULATION PROTEIN"/>
    <property type="match status" value="1"/>
</dbReference>
<keyword evidence="3 7" id="KW-0862">Zinc</keyword>
<comment type="caution">
    <text evidence="8">The sequence shown here is derived from an EMBL/GenBank/DDBJ whole genome shotgun (WGS) entry which is preliminary data.</text>
</comment>
<organism evidence="8 9">
    <name type="scientific">Peptoclostridium litorale DSM 5388</name>
    <dbReference type="NCBI Taxonomy" id="1121324"/>
    <lineage>
        <taxon>Bacteria</taxon>
        <taxon>Bacillati</taxon>
        <taxon>Bacillota</taxon>
        <taxon>Clostridia</taxon>
        <taxon>Peptostreptococcales</taxon>
        <taxon>Peptoclostridiaceae</taxon>
        <taxon>Peptoclostridium</taxon>
    </lineage>
</organism>
<evidence type="ECO:0000256" key="3">
    <source>
        <dbReference type="ARBA" id="ARBA00022833"/>
    </source>
</evidence>
<dbReference type="InterPro" id="IPR002481">
    <property type="entry name" value="FUR"/>
</dbReference>
<comment type="similarity">
    <text evidence="1">Belongs to the Fur family.</text>
</comment>
<dbReference type="Gene3D" id="3.30.1490.190">
    <property type="match status" value="1"/>
</dbReference>
<evidence type="ECO:0000256" key="6">
    <source>
        <dbReference type="ARBA" id="ARBA00023163"/>
    </source>
</evidence>
<evidence type="ECO:0000256" key="7">
    <source>
        <dbReference type="PIRSR" id="PIRSR602481-1"/>
    </source>
</evidence>
<dbReference type="InterPro" id="IPR043135">
    <property type="entry name" value="Fur_C"/>
</dbReference>
<feature type="binding site" evidence="7">
    <location>
        <position position="147"/>
    </location>
    <ligand>
        <name>Zn(2+)</name>
        <dbReference type="ChEBI" id="CHEBI:29105"/>
    </ligand>
</feature>
<dbReference type="CDD" id="cd07153">
    <property type="entry name" value="Fur_like"/>
    <property type="match status" value="1"/>
</dbReference>
<dbReference type="InterPro" id="IPR036388">
    <property type="entry name" value="WH-like_DNA-bd_sf"/>
</dbReference>
<sequence length="149" mass="17216">MGAECKDKLKKIEDVLKGRGVKLTNQRREIIEFLAQADKHLRAEDIYDGLKDRGIGLATIYRNLELLRVNGVVTEISHGKYRYYELRMFSSKCTHIHFKCESCGVMKDIVDKDIIFDIIKIKNELEARHDLTIDDYSFILSGKCGDCKE</sequence>
<evidence type="ECO:0008006" key="10">
    <source>
        <dbReference type="Google" id="ProtNLM"/>
    </source>
</evidence>
<dbReference type="EMBL" id="JJMM01000005">
    <property type="protein sequence ID" value="KDR96109.1"/>
    <property type="molecule type" value="Genomic_DNA"/>
</dbReference>
<dbReference type="AlphaFoldDB" id="A0A069RGH1"/>
<dbReference type="GO" id="GO:0003700">
    <property type="term" value="F:DNA-binding transcription factor activity"/>
    <property type="evidence" value="ECO:0007669"/>
    <property type="project" value="InterPro"/>
</dbReference>
<feature type="binding site" evidence="7">
    <location>
        <position position="100"/>
    </location>
    <ligand>
        <name>Zn(2+)</name>
        <dbReference type="ChEBI" id="CHEBI:29105"/>
    </ligand>
</feature>
<evidence type="ECO:0000256" key="5">
    <source>
        <dbReference type="ARBA" id="ARBA00023125"/>
    </source>
</evidence>
<dbReference type="InterPro" id="IPR036390">
    <property type="entry name" value="WH_DNA-bd_sf"/>
</dbReference>
<protein>
    <recommendedName>
        <fullName evidence="10">Ferric uptake regulation protein Fur</fullName>
    </recommendedName>
</protein>
<dbReference type="RefSeq" id="WP_052635971.1">
    <property type="nucleotide sequence ID" value="NZ_FSRH01000007.1"/>
</dbReference>
<dbReference type="GO" id="GO:0000976">
    <property type="term" value="F:transcription cis-regulatory region binding"/>
    <property type="evidence" value="ECO:0007669"/>
    <property type="project" value="TreeGrafter"/>
</dbReference>
<dbReference type="Gene3D" id="1.10.10.10">
    <property type="entry name" value="Winged helix-like DNA-binding domain superfamily/Winged helix DNA-binding domain"/>
    <property type="match status" value="1"/>
</dbReference>
<dbReference type="STRING" id="1121324.CLIT_5c01210"/>
<evidence type="ECO:0000313" key="8">
    <source>
        <dbReference type="EMBL" id="KDR96109.1"/>
    </source>
</evidence>